<feature type="transmembrane region" description="Helical" evidence="6">
    <location>
        <begin position="183"/>
        <end position="206"/>
    </location>
</feature>
<dbReference type="InterPro" id="IPR036259">
    <property type="entry name" value="MFS_trans_sf"/>
</dbReference>
<proteinExistence type="predicted"/>
<feature type="transmembrane region" description="Helical" evidence="6">
    <location>
        <begin position="143"/>
        <end position="162"/>
    </location>
</feature>
<dbReference type="EMBL" id="VCQV01000044">
    <property type="protein sequence ID" value="TWP33323.1"/>
    <property type="molecule type" value="Genomic_DNA"/>
</dbReference>
<gene>
    <name evidence="7" type="ORF">FGL98_21770</name>
</gene>
<evidence type="ECO:0000313" key="8">
    <source>
        <dbReference type="Proteomes" id="UP000320244"/>
    </source>
</evidence>
<keyword evidence="5 6" id="KW-0472">Membrane</keyword>
<dbReference type="PANTHER" id="PTHR23513:SF11">
    <property type="entry name" value="STAPHYLOFERRIN A TRANSPORTER"/>
    <property type="match status" value="1"/>
</dbReference>
<dbReference type="InterPro" id="IPR011701">
    <property type="entry name" value="MFS"/>
</dbReference>
<reference evidence="7 8" key="1">
    <citation type="submission" date="2019-05" db="EMBL/GenBank/DDBJ databases">
        <authorList>
            <person name="Lee S.D."/>
        </authorList>
    </citation>
    <scope>NUCLEOTIDE SEQUENCE [LARGE SCALE GENOMIC DNA]</scope>
    <source>
        <strain evidence="7 8">C5-26</strain>
    </source>
</reference>
<evidence type="ECO:0000256" key="2">
    <source>
        <dbReference type="ARBA" id="ARBA00022475"/>
    </source>
</evidence>
<keyword evidence="4 6" id="KW-1133">Transmembrane helix</keyword>
<feature type="transmembrane region" description="Helical" evidence="6">
    <location>
        <begin position="325"/>
        <end position="342"/>
    </location>
</feature>
<dbReference type="GO" id="GO:0005886">
    <property type="term" value="C:plasma membrane"/>
    <property type="evidence" value="ECO:0007669"/>
    <property type="project" value="UniProtKB-SubCell"/>
</dbReference>
<reference evidence="7 8" key="2">
    <citation type="submission" date="2019-08" db="EMBL/GenBank/DDBJ databases">
        <title>Jejuicoccus antrihumi gen. nov., sp. nov., a new member of the family Dermacoccaceae isolated from a cave.</title>
        <authorList>
            <person name="Schumann P."/>
            <person name="Kim I.S."/>
        </authorList>
    </citation>
    <scope>NUCLEOTIDE SEQUENCE [LARGE SCALE GENOMIC DNA]</scope>
    <source>
        <strain evidence="7 8">C5-26</strain>
    </source>
</reference>
<keyword evidence="3 6" id="KW-0812">Transmembrane</keyword>
<sequence>MSPGIELKAANLDQIQKVLTPHVAGFRTRLTCMPGPLTGATGTPTRGLGHDFHLLAVGQGLSWLGSTFQPIALAVAILGSGRSVSMLGILLAVLVAAQMLWTLVGGVLADRFEARLVMITADLTRAAAVGGMAMAFATDHTSLLLLGGLMVVMGTGSAFFGPAMRAVKPIVVAPDQRKSANSLLSALSTGSDVVGPVLAGVLVGLIGAPFGFAVNAVSFLASAVAVSLIRVRVVRHKTTTGRSFRSDLVVGWQTVRSNDWLVWGIFSAAVLHIATGVLVVVVQVVAFRELGGAHALGLIAAAQGVGGVVGSLLAMRLRPRRPLMVGYLTLCAMPLWISSYVWSSELLVVMSMAALGFLGMIYFNIQWETAIQDHVPHDMMARVSSWDILTSFIGMPIGYALAGLLTDRFGLNSILLGGAVVLLFAGMFPLVARGTRTLEARPTVQAPTVVSQEAA</sequence>
<evidence type="ECO:0000256" key="4">
    <source>
        <dbReference type="ARBA" id="ARBA00022989"/>
    </source>
</evidence>
<evidence type="ECO:0000256" key="6">
    <source>
        <dbReference type="SAM" id="Phobius"/>
    </source>
</evidence>
<evidence type="ECO:0000313" key="7">
    <source>
        <dbReference type="EMBL" id="TWP33323.1"/>
    </source>
</evidence>
<dbReference type="AlphaFoldDB" id="A0A563DTS2"/>
<feature type="transmembrane region" description="Helical" evidence="6">
    <location>
        <begin position="84"/>
        <end position="104"/>
    </location>
</feature>
<keyword evidence="8" id="KW-1185">Reference proteome</keyword>
<feature type="transmembrane region" description="Helical" evidence="6">
    <location>
        <begin position="212"/>
        <end position="233"/>
    </location>
</feature>
<dbReference type="PANTHER" id="PTHR23513">
    <property type="entry name" value="INTEGRAL MEMBRANE EFFLUX PROTEIN-RELATED"/>
    <property type="match status" value="1"/>
</dbReference>
<dbReference type="GO" id="GO:0022857">
    <property type="term" value="F:transmembrane transporter activity"/>
    <property type="evidence" value="ECO:0007669"/>
    <property type="project" value="InterPro"/>
</dbReference>
<feature type="transmembrane region" description="Helical" evidence="6">
    <location>
        <begin position="348"/>
        <end position="365"/>
    </location>
</feature>
<comment type="caution">
    <text evidence="7">The sequence shown here is derived from an EMBL/GenBank/DDBJ whole genome shotgun (WGS) entry which is preliminary data.</text>
</comment>
<feature type="transmembrane region" description="Helical" evidence="6">
    <location>
        <begin position="292"/>
        <end position="313"/>
    </location>
</feature>
<dbReference type="PRINTS" id="PR01988">
    <property type="entry name" value="EXPORTERBACE"/>
</dbReference>
<name>A0A563DTS2_9MICO</name>
<evidence type="ECO:0000256" key="1">
    <source>
        <dbReference type="ARBA" id="ARBA00004651"/>
    </source>
</evidence>
<protein>
    <submittedName>
        <fullName evidence="7">MFS transporter</fullName>
    </submittedName>
</protein>
<comment type="subcellular location">
    <subcellularLocation>
        <location evidence="1">Cell membrane</location>
        <topology evidence="1">Multi-pass membrane protein</topology>
    </subcellularLocation>
</comment>
<feature type="transmembrane region" description="Helical" evidence="6">
    <location>
        <begin position="386"/>
        <end position="405"/>
    </location>
</feature>
<accession>A0A563DTS2</accession>
<evidence type="ECO:0000256" key="3">
    <source>
        <dbReference type="ARBA" id="ARBA00022692"/>
    </source>
</evidence>
<dbReference type="SUPFAM" id="SSF103473">
    <property type="entry name" value="MFS general substrate transporter"/>
    <property type="match status" value="1"/>
</dbReference>
<evidence type="ECO:0000256" key="5">
    <source>
        <dbReference type="ARBA" id="ARBA00023136"/>
    </source>
</evidence>
<dbReference type="Pfam" id="PF07690">
    <property type="entry name" value="MFS_1"/>
    <property type="match status" value="1"/>
</dbReference>
<dbReference type="CDD" id="cd06173">
    <property type="entry name" value="MFS_MefA_like"/>
    <property type="match status" value="1"/>
</dbReference>
<keyword evidence="2" id="KW-1003">Cell membrane</keyword>
<organism evidence="7 8">
    <name type="scientific">Leekyejoonella antrihumi</name>
    <dbReference type="NCBI Taxonomy" id="1660198"/>
    <lineage>
        <taxon>Bacteria</taxon>
        <taxon>Bacillati</taxon>
        <taxon>Actinomycetota</taxon>
        <taxon>Actinomycetes</taxon>
        <taxon>Micrococcales</taxon>
        <taxon>Dermacoccaceae</taxon>
        <taxon>Leekyejoonella</taxon>
    </lineage>
</organism>
<feature type="transmembrane region" description="Helical" evidence="6">
    <location>
        <begin position="411"/>
        <end position="432"/>
    </location>
</feature>
<dbReference type="Proteomes" id="UP000320244">
    <property type="component" value="Unassembled WGS sequence"/>
</dbReference>
<feature type="transmembrane region" description="Helical" evidence="6">
    <location>
        <begin position="260"/>
        <end position="286"/>
    </location>
</feature>
<dbReference type="OrthoDB" id="4528313at2"/>
<dbReference type="Gene3D" id="1.20.1250.20">
    <property type="entry name" value="MFS general substrate transporter like domains"/>
    <property type="match status" value="1"/>
</dbReference>
<feature type="transmembrane region" description="Helical" evidence="6">
    <location>
        <begin position="54"/>
        <end position="78"/>
    </location>
</feature>
<dbReference type="InterPro" id="IPR022324">
    <property type="entry name" value="Bacilysin_exporter_BacE_put"/>
</dbReference>